<gene>
    <name evidence="2" type="ORF">BC10311_02397</name>
    <name evidence="1" type="ORF">COM27_30845</name>
</gene>
<keyword evidence="1" id="KW-0808">Transferase</keyword>
<dbReference type="AlphaFoldDB" id="A0A2B6K191"/>
<dbReference type="Proteomes" id="UP000223472">
    <property type="component" value="Unassembled WGS sequence"/>
</dbReference>
<dbReference type="EMBL" id="FMBG01000012">
    <property type="protein sequence ID" value="SCC28204.1"/>
    <property type="molecule type" value="Genomic_DNA"/>
</dbReference>
<evidence type="ECO:0000313" key="1">
    <source>
        <dbReference type="EMBL" id="PGD26894.1"/>
    </source>
</evidence>
<dbReference type="Proteomes" id="UP000195728">
    <property type="component" value="Unassembled WGS sequence"/>
</dbReference>
<dbReference type="EMBL" id="NVIY01000079">
    <property type="protein sequence ID" value="PGD26894.1"/>
    <property type="molecule type" value="Genomic_DNA"/>
</dbReference>
<dbReference type="RefSeq" id="WP_088107093.1">
    <property type="nucleotide sequence ID" value="NZ_FMBG01000012.1"/>
</dbReference>
<dbReference type="GO" id="GO:0008168">
    <property type="term" value="F:methyltransferase activity"/>
    <property type="evidence" value="ECO:0007669"/>
    <property type="project" value="UniProtKB-KW"/>
</dbReference>
<evidence type="ECO:0000313" key="2">
    <source>
        <dbReference type="EMBL" id="SCC28204.1"/>
    </source>
</evidence>
<dbReference type="InterPro" id="IPR029063">
    <property type="entry name" value="SAM-dependent_MTases_sf"/>
</dbReference>
<sequence length="234" mass="27472">MNIIEKNLKLDINRIVFIGRTFEEYIKMFDLSPENLENMKVLDCAGGACSFTAHANKLGIDSTSCDIAYYHEVIDLEQKGLEDIEHTIEHMEKASGNYVWEYFSSIDALKEERSRALKDCVQDMRENPQHYQAVTLPVLPFENKQFDMTVCAHLLFMYSDRLDYQFHLNSLKELIRVTKDEIRIFPLTDLYGKKYDQLSQLMNDLKEHVRSIEEVKVSYEFQKNANHMLVIKLK</sequence>
<proteinExistence type="predicted"/>
<protein>
    <submittedName>
        <fullName evidence="1">SAM-dependent methyltransferase</fullName>
    </submittedName>
</protein>
<dbReference type="Gene3D" id="3.40.50.150">
    <property type="entry name" value="Vaccinia Virus protein VP39"/>
    <property type="match status" value="1"/>
</dbReference>
<keyword evidence="1" id="KW-0489">Methyltransferase</keyword>
<organism evidence="1 4">
    <name type="scientific">Bacillus wiedmannii</name>
    <dbReference type="NCBI Taxonomy" id="1890302"/>
    <lineage>
        <taxon>Bacteria</taxon>
        <taxon>Bacillati</taxon>
        <taxon>Bacillota</taxon>
        <taxon>Bacilli</taxon>
        <taxon>Bacillales</taxon>
        <taxon>Bacillaceae</taxon>
        <taxon>Bacillus</taxon>
        <taxon>Bacillus cereus group</taxon>
    </lineage>
</organism>
<comment type="caution">
    <text evidence="1">The sequence shown here is derived from an EMBL/GenBank/DDBJ whole genome shotgun (WGS) entry which is preliminary data.</text>
</comment>
<evidence type="ECO:0000313" key="3">
    <source>
        <dbReference type="Proteomes" id="UP000195728"/>
    </source>
</evidence>
<reference evidence="1 4" key="2">
    <citation type="submission" date="2017-09" db="EMBL/GenBank/DDBJ databases">
        <title>Large-scale bioinformatics analysis of Bacillus genomes uncovers conserved roles of natural products in bacterial physiology.</title>
        <authorList>
            <consortium name="Agbiome Team Llc"/>
            <person name="Bleich R.M."/>
            <person name="Grubbs K.J."/>
            <person name="Santa Maria K.C."/>
            <person name="Allen S.E."/>
            <person name="Farag S."/>
            <person name="Shank E.A."/>
            <person name="Bowers A."/>
        </authorList>
    </citation>
    <scope>NUCLEOTIDE SEQUENCE [LARGE SCALE GENOMIC DNA]</scope>
    <source>
        <strain evidence="1 4">AFS065610</strain>
    </source>
</reference>
<reference evidence="2 3" key="1">
    <citation type="submission" date="2016-08" db="EMBL/GenBank/DDBJ databases">
        <authorList>
            <person name="Loux V."/>
            <person name="Rue O."/>
        </authorList>
    </citation>
    <scope>NUCLEOTIDE SEQUENCE [LARGE SCALE GENOMIC DNA]</scope>
    <source>
        <strain evidence="2 3">WSBC_10311</strain>
    </source>
</reference>
<accession>A0A2B6K191</accession>
<dbReference type="SUPFAM" id="SSF53335">
    <property type="entry name" value="S-adenosyl-L-methionine-dependent methyltransferases"/>
    <property type="match status" value="1"/>
</dbReference>
<evidence type="ECO:0000313" key="4">
    <source>
        <dbReference type="Proteomes" id="UP000223472"/>
    </source>
</evidence>
<name>A0A2B6K191_9BACI</name>
<dbReference type="GO" id="GO:0032259">
    <property type="term" value="P:methylation"/>
    <property type="evidence" value="ECO:0007669"/>
    <property type="project" value="UniProtKB-KW"/>
</dbReference>